<dbReference type="EMBL" id="CALNXJ010000009">
    <property type="protein sequence ID" value="CAH3103199.1"/>
    <property type="molecule type" value="Genomic_DNA"/>
</dbReference>
<protein>
    <submittedName>
        <fullName evidence="1">Uncharacterized protein</fullName>
    </submittedName>
</protein>
<gene>
    <name evidence="1" type="ORF">PMEA_00035334</name>
</gene>
<name>A0AAU9W3V9_9CNID</name>
<accession>A0AAU9W3V9</accession>
<organism evidence="1 2">
    <name type="scientific">Pocillopora meandrina</name>
    <dbReference type="NCBI Taxonomy" id="46732"/>
    <lineage>
        <taxon>Eukaryota</taxon>
        <taxon>Metazoa</taxon>
        <taxon>Cnidaria</taxon>
        <taxon>Anthozoa</taxon>
        <taxon>Hexacorallia</taxon>
        <taxon>Scleractinia</taxon>
        <taxon>Astrocoeniina</taxon>
        <taxon>Pocilloporidae</taxon>
        <taxon>Pocillopora</taxon>
    </lineage>
</organism>
<feature type="non-terminal residue" evidence="1">
    <location>
        <position position="49"/>
    </location>
</feature>
<feature type="non-terminal residue" evidence="1">
    <location>
        <position position="1"/>
    </location>
</feature>
<sequence length="49" mass="5760">ISRWEQIDFREGSSRRVWQGPLCTGPRGRKDMITSELQEPTWFKSLGHV</sequence>
<comment type="caution">
    <text evidence="1">The sequence shown here is derived from an EMBL/GenBank/DDBJ whole genome shotgun (WGS) entry which is preliminary data.</text>
</comment>
<evidence type="ECO:0000313" key="2">
    <source>
        <dbReference type="Proteomes" id="UP001159428"/>
    </source>
</evidence>
<keyword evidence="2" id="KW-1185">Reference proteome</keyword>
<dbReference type="Proteomes" id="UP001159428">
    <property type="component" value="Unassembled WGS sequence"/>
</dbReference>
<evidence type="ECO:0000313" key="1">
    <source>
        <dbReference type="EMBL" id="CAH3103199.1"/>
    </source>
</evidence>
<dbReference type="AlphaFoldDB" id="A0AAU9W3V9"/>
<reference evidence="1 2" key="1">
    <citation type="submission" date="2022-05" db="EMBL/GenBank/DDBJ databases">
        <authorList>
            <consortium name="Genoscope - CEA"/>
            <person name="William W."/>
        </authorList>
    </citation>
    <scope>NUCLEOTIDE SEQUENCE [LARGE SCALE GENOMIC DNA]</scope>
</reference>
<proteinExistence type="predicted"/>